<protein>
    <submittedName>
        <fullName evidence="2">Uncharacterized protein</fullName>
    </submittedName>
</protein>
<evidence type="ECO:0000313" key="3">
    <source>
        <dbReference type="Proteomes" id="UP000324222"/>
    </source>
</evidence>
<name>A0A5B7J4G7_PORTR</name>
<sequence length="156" mass="17706">MRETRPYQTKRLSLCTSFTTIPGNIWTSRTAAVNLVSFERRHDSTAPPPPPARPDVMGSFSRCMPRLVLYYGGDSDVEGDVVTVPTPDTLNNEPFHHQQHPDTTHARPYHVAAHLTHHRHRRAKTTRLPASSSPRFQKPQPHRTRDIEILYSPGAL</sequence>
<reference evidence="2 3" key="1">
    <citation type="submission" date="2019-05" db="EMBL/GenBank/DDBJ databases">
        <title>Another draft genome of Portunus trituberculatus and its Hox gene families provides insights of decapod evolution.</title>
        <authorList>
            <person name="Jeong J.-H."/>
            <person name="Song I."/>
            <person name="Kim S."/>
            <person name="Choi T."/>
            <person name="Kim D."/>
            <person name="Ryu S."/>
            <person name="Kim W."/>
        </authorList>
    </citation>
    <scope>NUCLEOTIDE SEQUENCE [LARGE SCALE GENOMIC DNA]</scope>
    <source>
        <tissue evidence="2">Muscle</tissue>
    </source>
</reference>
<keyword evidence="3" id="KW-1185">Reference proteome</keyword>
<dbReference type="AlphaFoldDB" id="A0A5B7J4G7"/>
<accession>A0A5B7J4G7</accession>
<organism evidence="2 3">
    <name type="scientific">Portunus trituberculatus</name>
    <name type="common">Swimming crab</name>
    <name type="synonym">Neptunus trituberculatus</name>
    <dbReference type="NCBI Taxonomy" id="210409"/>
    <lineage>
        <taxon>Eukaryota</taxon>
        <taxon>Metazoa</taxon>
        <taxon>Ecdysozoa</taxon>
        <taxon>Arthropoda</taxon>
        <taxon>Crustacea</taxon>
        <taxon>Multicrustacea</taxon>
        <taxon>Malacostraca</taxon>
        <taxon>Eumalacostraca</taxon>
        <taxon>Eucarida</taxon>
        <taxon>Decapoda</taxon>
        <taxon>Pleocyemata</taxon>
        <taxon>Brachyura</taxon>
        <taxon>Eubrachyura</taxon>
        <taxon>Portunoidea</taxon>
        <taxon>Portunidae</taxon>
        <taxon>Portuninae</taxon>
        <taxon>Portunus</taxon>
    </lineage>
</organism>
<dbReference type="Proteomes" id="UP000324222">
    <property type="component" value="Unassembled WGS sequence"/>
</dbReference>
<feature type="region of interest" description="Disordered" evidence="1">
    <location>
        <begin position="117"/>
        <end position="156"/>
    </location>
</feature>
<gene>
    <name evidence="2" type="ORF">E2C01_084305</name>
</gene>
<dbReference type="EMBL" id="VSRR010080798">
    <property type="protein sequence ID" value="MPC89363.1"/>
    <property type="molecule type" value="Genomic_DNA"/>
</dbReference>
<proteinExistence type="predicted"/>
<evidence type="ECO:0000256" key="1">
    <source>
        <dbReference type="SAM" id="MobiDB-lite"/>
    </source>
</evidence>
<evidence type="ECO:0000313" key="2">
    <source>
        <dbReference type="EMBL" id="MPC89363.1"/>
    </source>
</evidence>
<comment type="caution">
    <text evidence="2">The sequence shown here is derived from an EMBL/GenBank/DDBJ whole genome shotgun (WGS) entry which is preliminary data.</text>
</comment>